<organism evidence="4 5">
    <name type="scientific">Streptomyces solicathayae</name>
    <dbReference type="NCBI Taxonomy" id="3081768"/>
    <lineage>
        <taxon>Bacteria</taxon>
        <taxon>Bacillati</taxon>
        <taxon>Actinomycetota</taxon>
        <taxon>Actinomycetes</taxon>
        <taxon>Kitasatosporales</taxon>
        <taxon>Streptomycetaceae</taxon>
        <taxon>Streptomyces</taxon>
    </lineage>
</organism>
<dbReference type="InterPro" id="IPR050708">
    <property type="entry name" value="T6SS_VgrG/RHS"/>
</dbReference>
<feature type="compositionally biased region" description="Polar residues" evidence="2">
    <location>
        <begin position="1778"/>
        <end position="1790"/>
    </location>
</feature>
<gene>
    <name evidence="4" type="ORF">R2D22_08545</name>
</gene>
<dbReference type="Pfam" id="PF05593">
    <property type="entry name" value="RHS_repeat"/>
    <property type="match status" value="5"/>
</dbReference>
<reference evidence="4 5" key="1">
    <citation type="submission" date="2023-10" db="EMBL/GenBank/DDBJ databases">
        <title>The genome sequence of Streptomyces sp. HUAS YS2.</title>
        <authorList>
            <person name="Mo P."/>
        </authorList>
    </citation>
    <scope>NUCLEOTIDE SEQUENCE [LARGE SCALE GENOMIC DNA]</scope>
    <source>
        <strain evidence="4 5">HUAS YS2</strain>
    </source>
</reference>
<dbReference type="Proteomes" id="UP001301731">
    <property type="component" value="Chromosome"/>
</dbReference>
<dbReference type="RefSeq" id="WP_318102359.1">
    <property type="nucleotide sequence ID" value="NZ_CP137573.1"/>
</dbReference>
<dbReference type="InterPro" id="IPR036844">
    <property type="entry name" value="Hint_dom_sf"/>
</dbReference>
<dbReference type="SUPFAM" id="SSF82771">
    <property type="entry name" value="GIY-YIG endonuclease"/>
    <property type="match status" value="1"/>
</dbReference>
<evidence type="ECO:0000256" key="2">
    <source>
        <dbReference type="SAM" id="MobiDB-lite"/>
    </source>
</evidence>
<evidence type="ECO:0000313" key="4">
    <source>
        <dbReference type="EMBL" id="WOX21439.1"/>
    </source>
</evidence>
<feature type="compositionally biased region" description="Low complexity" evidence="2">
    <location>
        <begin position="980"/>
        <end position="997"/>
    </location>
</feature>
<dbReference type="PROSITE" id="PS50818">
    <property type="entry name" value="INTEIN_C_TER"/>
    <property type="match status" value="1"/>
</dbReference>
<dbReference type="Gene3D" id="2.170.16.10">
    <property type="entry name" value="Hedgehog/Intein (Hint) domain"/>
    <property type="match status" value="1"/>
</dbReference>
<dbReference type="Gene3D" id="2.60.40.10">
    <property type="entry name" value="Immunoglobulins"/>
    <property type="match status" value="2"/>
</dbReference>
<dbReference type="InterPro" id="IPR030934">
    <property type="entry name" value="Intein_C"/>
</dbReference>
<dbReference type="InterPro" id="IPR014756">
    <property type="entry name" value="Ig_E-set"/>
</dbReference>
<dbReference type="InterPro" id="IPR022385">
    <property type="entry name" value="Rhs_assc_core"/>
</dbReference>
<dbReference type="InterPro" id="IPR003587">
    <property type="entry name" value="Hint_dom_N"/>
</dbReference>
<sequence>MARAAAAAAEAPTTDDAVYAYDAVGRMVGITDPTGETARYRYDAAGNRLAIERYPSSTVSVLSVVPVRAAVGQVVTLSGTGFSTTLASNTVKFGTVNAQVVSASTPRRLTVKVPAGAVAGKVSVTVGTSTAASSETFTPAAPAPVISRVEPDTGYVGAEVVVTGSGFADAATDNVVRFGGGIVAQVKTRTDTALTVFVPPGAVNGQIEVETRDGRATSATTYQVRYGTGEGQIESSETTSVTDTTPPTLAVTTPGNRAQVLFDADKGEDIDFAITNSTFTSTVTMKLYDPQGSQFGGIGYFSSGEDDWEVHNLPLGGRYSLILEPGSSNIGGATVTLSNPATAVLDLAGLSADLALSRAGQDGKLTFDATLGQSVSLAVQGSGMTGSMYARLYDPDGIEVSSASMGANRSTDIDVDALAKSGTYTLRLDPDDGRAAAVKVTGSRYVDAGTLDPVGPDVTMSLPRVGQNGFARFAGEAGQGFHLGVASTGFASWVELELFRPDGTRLSSHNVYTNGIDDVDFPVLPATGTYMLRMAPDAVEAGTLKLTLSRTLAVAPLSTTGAPVAVDVTRAGQTAESVVQGTTGDTFSLAISSNTFSGAVNVDMFAPSGANILSGEWLSSGQTRTIGLPALTETGAYRVVLNPDDAATGALSLSLSADAVVNLTADGPSAPVALNRPGQRARVKFTAPSSGVLGLALTGVTFGTSTELKLFGPAGGSGTSVATVSSNTDDVAYLPGLTAGAAYTVVITPSSAGSGNATLWLSKPVAAGALTGTTPKTGTVTRPGQRLEFTLDATAGDGMGVALSGNTLGTIRVLAAAPGSSTENDLTSVYSATGLAELKAPLAAGTHRVIVQPFGPTTGAVTATLLPDVNGGALSTDGTKRPAAITTAGQNAHYTFTGTAGQKLTLGLDAPPYYWYLTVTSPNGTKLVNERSMSDTTLSTDLPTLPETGTYTVVVDPWSLKTGTWNVGLTTTASPLAAPAPKKTAAAGKTDASAKAPGVVPSGADAWQPAKANLAGRDWITERGSTPPKAPAALRAAAKTTALTGRVLKLDGKPLPKVTVTAGGKTSRTDAQGRFLLAGISPEATTLIVNGESANTKDRSYGRFDIHVQPKAGQTVDLGFPVWMTPLDTKHTVKFAVPAKTDVVLKTPQIPGLEVRIPKGSVVRDDKGKPVTELGITAIPIDRPPFPLPKNSIVPVYFTVQPGGTYVFPKGAQIVYPNYTREAPGKRVEFLDYDPKKKGWYVYGHGTVTPDGRQVVPDADTRVWAFHGAMFNTDGWLGWATSWLQDAFDWLSGDPVELSTGYLTDRHTDLAVADRRGNAEVTRTYWQGDTDKRAFGIGRDLIYNAFLHSQNQWQEVDLYLPGGSKVHYVRTSPGAGWGDAVFGPTGSPGAFEGTKIANNGDGEWELTFRDGTVWTFPQYAPLAEIRDRHGNKTKITRVGGNKGDITQVTTAGGRWVSFEYDAQHRVKIAADNTGRTTSYTYDSTGRLETVTDPAGKISSYTYDGTSNRIKTAKDARGIVYMSNVFYASGRVQEQTLTEGQKYTFTYTLDAGRVAIANVTQPGGALRRVYFDTAGYGYKEIQATNTAVARTTAYTRDPATHRVTQVTDPYGRKTDLTYDANGYVTSTAELVGTTDARASGTTVFNGPFDQPTKYTDPLGNATTLAYDAAGNLDKVTDPEGRITQYDFEPDGQLKSVTAPDGSVTSYTYRYGDLVSVKDPQGRVSSQFHDAAGRRIVTVDNTGSASRVVYDVLNQARSVTDPLGQALNLDYDDNGNLTSLTDARGNSTSWTYDQADRPKTATDPYGSTAGFEYHPAGQVSKVTDRMGRVATAEYDLLGRAKNTKYNVDLAGQAESTVTYEYDAYDLPKKVSDTAVGDQSFTYDVYDRTKTVTGPTGTVVYDYDNADRRKTMTAGGVTTAYGYDRSSILTSVKAGTQEVTFGLDPAGREQTATYPGGMVRTTGYETSGAVKSISYAQGATSVGTLTYNRDANDQQIRLRGTLASVAVPAAESGSVFGKDNRLSTFNGRTFTYDNEGQLTGDGNNTYAWNTRGELTGVKKTTDGTSLGAFGYDPLGGRASKTLAGATTKFLTDGSNPAVEQNAAGDPTATVTASGLDEYLLRTENGKTQTYLTDALGTVVGLANADGTVATRYTYDPYGQPTASGTATSNPYTFTGREEDKGTGLLYYRNRYYQPETGRFISQDPIGHAGGPNLYQYALSSPTNYTDPSGNNPLIVGCIGGAIGEAFMDWGLQRLSGKKVDWGQVGSSAAMGCGMGMLGGLGSMLKLGKKAAKACEVGGNSFTGDTPVLMADATHKSIKDIQVGDQVLATDPETGETGPRAVTALIQGTGDKQLVDITVDTDGVGGSETAKLTATDGHPFWAAEAGQWTKASDLKTGQWLQTSSGTWIQVAAVNPKTASTTVYNLTVDNLHTYYALAGQAPTLVHNCSLTGKLAQWIKRNSQDDYIVYHGLNEAGDVIYAGITNNLARRKAQHIKQGYGVVNLVPLYTGLRKWQARGVEQILIERVKATGLSRVKNGKPYGQNNSINPARREMYDAATSWARDEFGL</sequence>
<dbReference type="PANTHER" id="PTHR32305:SF15">
    <property type="entry name" value="PROTEIN RHSA-RELATED"/>
    <property type="match status" value="1"/>
</dbReference>
<dbReference type="CDD" id="cd00081">
    <property type="entry name" value="Hint"/>
    <property type="match status" value="1"/>
</dbReference>
<proteinExistence type="predicted"/>
<dbReference type="PRINTS" id="PR00394">
    <property type="entry name" value="RHSPROTEIN"/>
</dbReference>
<dbReference type="Gene3D" id="2.180.10.10">
    <property type="entry name" value="RHS repeat-associated core"/>
    <property type="match status" value="3"/>
</dbReference>
<dbReference type="PANTHER" id="PTHR32305">
    <property type="match status" value="1"/>
</dbReference>
<dbReference type="SMART" id="SM00306">
    <property type="entry name" value="HintN"/>
    <property type="match status" value="1"/>
</dbReference>
<keyword evidence="1" id="KW-0677">Repeat</keyword>
<dbReference type="InterPro" id="IPR035901">
    <property type="entry name" value="GIY-YIG_endonuc_sf"/>
</dbReference>
<dbReference type="SUPFAM" id="SSF81296">
    <property type="entry name" value="E set domains"/>
    <property type="match status" value="2"/>
</dbReference>
<dbReference type="SUPFAM" id="SSF51294">
    <property type="entry name" value="Hedgehog/intein (Hint) domain"/>
    <property type="match status" value="1"/>
</dbReference>
<accession>A0ABZ0LPL2</accession>
<dbReference type="Gene3D" id="2.60.120.380">
    <property type="match status" value="1"/>
</dbReference>
<dbReference type="InterPro" id="IPR002909">
    <property type="entry name" value="IPT_dom"/>
</dbReference>
<dbReference type="Pfam" id="PF25023">
    <property type="entry name" value="TEN_YD-shell"/>
    <property type="match status" value="1"/>
</dbReference>
<dbReference type="EMBL" id="CP137573">
    <property type="protein sequence ID" value="WOX21439.1"/>
    <property type="molecule type" value="Genomic_DNA"/>
</dbReference>
<evidence type="ECO:0000259" key="3">
    <source>
        <dbReference type="SMART" id="SM00306"/>
    </source>
</evidence>
<dbReference type="InterPro" id="IPR013783">
    <property type="entry name" value="Ig-like_fold"/>
</dbReference>
<keyword evidence="5" id="KW-1185">Reference proteome</keyword>
<dbReference type="InterPro" id="IPR031325">
    <property type="entry name" value="RHS_repeat"/>
</dbReference>
<dbReference type="InterPro" id="IPR006530">
    <property type="entry name" value="YD"/>
</dbReference>
<dbReference type="Pfam" id="PF07591">
    <property type="entry name" value="PT-HINT"/>
    <property type="match status" value="1"/>
</dbReference>
<name>A0ABZ0LPL2_9ACTN</name>
<evidence type="ECO:0000256" key="1">
    <source>
        <dbReference type="ARBA" id="ARBA00022737"/>
    </source>
</evidence>
<feature type="region of interest" description="Disordered" evidence="2">
    <location>
        <begin position="1778"/>
        <end position="1806"/>
    </location>
</feature>
<feature type="region of interest" description="Disordered" evidence="2">
    <location>
        <begin position="980"/>
        <end position="1005"/>
    </location>
</feature>
<dbReference type="NCBIfam" id="TIGR01443">
    <property type="entry name" value="intein_Cterm"/>
    <property type="match status" value="1"/>
</dbReference>
<dbReference type="NCBIfam" id="TIGR03696">
    <property type="entry name" value="Rhs_assc_core"/>
    <property type="match status" value="1"/>
</dbReference>
<dbReference type="NCBIfam" id="TIGR01643">
    <property type="entry name" value="YD_repeat_2x"/>
    <property type="match status" value="5"/>
</dbReference>
<dbReference type="CDD" id="cd00102">
    <property type="entry name" value="IPT"/>
    <property type="match status" value="1"/>
</dbReference>
<dbReference type="InterPro" id="IPR056823">
    <property type="entry name" value="TEN-like_YD-shell"/>
</dbReference>
<evidence type="ECO:0000313" key="5">
    <source>
        <dbReference type="Proteomes" id="UP001301731"/>
    </source>
</evidence>
<protein>
    <submittedName>
        <fullName evidence="4">RHS repeat-associated core domain-containing protein</fullName>
    </submittedName>
</protein>
<dbReference type="Pfam" id="PF01833">
    <property type="entry name" value="TIG"/>
    <property type="match status" value="2"/>
</dbReference>
<feature type="domain" description="Hint" evidence="3">
    <location>
        <begin position="2295"/>
        <end position="2400"/>
    </location>
</feature>